<reference evidence="1 2" key="1">
    <citation type="submission" date="2018-12" db="EMBL/GenBank/DDBJ databases">
        <title>Draft Genome Sequence of Chryseobacterium arthrosphaerae strain ED882-96 Isolated from the Blood of a Patient with Liver Cirrhosis in Taiwan.</title>
        <authorList>
            <person name="Lin J.-N."/>
            <person name="Lai C.-H."/>
            <person name="Yang C.-H."/>
            <person name="Huang Y.-H."/>
        </authorList>
    </citation>
    <scope>NUCLEOTIDE SEQUENCE [LARGE SCALE GENOMIC DNA]</scope>
    <source>
        <strain evidence="1 2">ED882-96</strain>
    </source>
</reference>
<accession>A0A432DSX8</accession>
<protein>
    <submittedName>
        <fullName evidence="1">Uncharacterized protein</fullName>
    </submittedName>
</protein>
<dbReference type="Proteomes" id="UP000276953">
    <property type="component" value="Unassembled WGS sequence"/>
</dbReference>
<dbReference type="AlphaFoldDB" id="A0A432DSX8"/>
<proteinExistence type="predicted"/>
<comment type="caution">
    <text evidence="1">The sequence shown here is derived from an EMBL/GenBank/DDBJ whole genome shotgun (WGS) entry which is preliminary data.</text>
</comment>
<evidence type="ECO:0000313" key="1">
    <source>
        <dbReference type="EMBL" id="RTZ46204.1"/>
    </source>
</evidence>
<gene>
    <name evidence="1" type="ORF">EJ377_17365</name>
</gene>
<dbReference type="EMBL" id="RYFC01000003">
    <property type="protein sequence ID" value="RTZ46204.1"/>
    <property type="molecule type" value="Genomic_DNA"/>
</dbReference>
<evidence type="ECO:0000313" key="2">
    <source>
        <dbReference type="Proteomes" id="UP000276953"/>
    </source>
</evidence>
<name>A0A432DSX8_9FLAO</name>
<organism evidence="1 2">
    <name type="scientific">Chryseobacterium arthrosphaerae</name>
    <dbReference type="NCBI Taxonomy" id="651561"/>
    <lineage>
        <taxon>Bacteria</taxon>
        <taxon>Pseudomonadati</taxon>
        <taxon>Bacteroidota</taxon>
        <taxon>Flavobacteriia</taxon>
        <taxon>Flavobacteriales</taxon>
        <taxon>Weeksellaceae</taxon>
        <taxon>Chryseobacterium group</taxon>
        <taxon>Chryseobacterium</taxon>
    </lineage>
</organism>
<sequence>MLLHNDDPYIAYQAMLILLAWAIPEGFKQLDQFIAEKWDEKENFEPHRLHNEDNVYDVITNALYIATFNGKTEQELIRILNIFEYIWC</sequence>